<protein>
    <submittedName>
        <fullName evidence="1">Uncharacterized protein</fullName>
    </submittedName>
</protein>
<name>A0ACC0CUQ2_9PEZI</name>
<reference evidence="1 2" key="1">
    <citation type="journal article" date="2022" name="New Phytol.">
        <title>Ecological generalism drives hyperdiversity of secondary metabolite gene clusters in xylarialean endophytes.</title>
        <authorList>
            <person name="Franco M.E.E."/>
            <person name="Wisecaver J.H."/>
            <person name="Arnold A.E."/>
            <person name="Ju Y.M."/>
            <person name="Slot J.C."/>
            <person name="Ahrendt S."/>
            <person name="Moore L.P."/>
            <person name="Eastman K.E."/>
            <person name="Scott K."/>
            <person name="Konkel Z."/>
            <person name="Mondo S.J."/>
            <person name="Kuo A."/>
            <person name="Hayes R.D."/>
            <person name="Haridas S."/>
            <person name="Andreopoulos B."/>
            <person name="Riley R."/>
            <person name="LaButti K."/>
            <person name="Pangilinan J."/>
            <person name="Lipzen A."/>
            <person name="Amirebrahimi M."/>
            <person name="Yan J."/>
            <person name="Adam C."/>
            <person name="Keymanesh K."/>
            <person name="Ng V."/>
            <person name="Louie K."/>
            <person name="Northen T."/>
            <person name="Drula E."/>
            <person name="Henrissat B."/>
            <person name="Hsieh H.M."/>
            <person name="Youens-Clark K."/>
            <person name="Lutzoni F."/>
            <person name="Miadlikowska J."/>
            <person name="Eastwood D.C."/>
            <person name="Hamelin R.C."/>
            <person name="Grigoriev I.V."/>
            <person name="U'Ren J.M."/>
        </authorList>
    </citation>
    <scope>NUCLEOTIDE SEQUENCE [LARGE SCALE GENOMIC DNA]</scope>
    <source>
        <strain evidence="1 2">ER1909</strain>
    </source>
</reference>
<keyword evidence="2" id="KW-1185">Reference proteome</keyword>
<proteinExistence type="predicted"/>
<sequence length="253" mass="29627">MHHDVRKPMIIDPESEYPLIFANPLKTSYHKCEISAPKPGSTLLESHYPTCHWHSCCIPEAKIEFCDWFQDNICNDQGEYDPMGCMYGIDEHRYVPLEYLGDPSAYADLEYPVIATWDDDIYELHCDFPHLFQRERLEFQQWRIEEEWDQEYFSECELLYTRLADVGIHHEVYLHMLGQYPRGHPMLLEGWKNVERSSELLAKQQDEVVFLQNLAKDSRCKSPLAYETSGNEAYRLQLLAMNGLKLIGEVGGN</sequence>
<accession>A0ACC0CUQ2</accession>
<comment type="caution">
    <text evidence="1">The sequence shown here is derived from an EMBL/GenBank/DDBJ whole genome shotgun (WGS) entry which is preliminary data.</text>
</comment>
<evidence type="ECO:0000313" key="1">
    <source>
        <dbReference type="EMBL" id="KAI6084142.1"/>
    </source>
</evidence>
<gene>
    <name evidence="1" type="ORF">F4821DRAFT_243339</name>
</gene>
<dbReference type="Proteomes" id="UP001497680">
    <property type="component" value="Unassembled WGS sequence"/>
</dbReference>
<organism evidence="1 2">
    <name type="scientific">Hypoxylon rubiginosum</name>
    <dbReference type="NCBI Taxonomy" id="110542"/>
    <lineage>
        <taxon>Eukaryota</taxon>
        <taxon>Fungi</taxon>
        <taxon>Dikarya</taxon>
        <taxon>Ascomycota</taxon>
        <taxon>Pezizomycotina</taxon>
        <taxon>Sordariomycetes</taxon>
        <taxon>Xylariomycetidae</taxon>
        <taxon>Xylariales</taxon>
        <taxon>Hypoxylaceae</taxon>
        <taxon>Hypoxylon</taxon>
    </lineage>
</organism>
<dbReference type="EMBL" id="MU394341">
    <property type="protein sequence ID" value="KAI6084142.1"/>
    <property type="molecule type" value="Genomic_DNA"/>
</dbReference>
<evidence type="ECO:0000313" key="2">
    <source>
        <dbReference type="Proteomes" id="UP001497680"/>
    </source>
</evidence>